<evidence type="ECO:0000256" key="2">
    <source>
        <dbReference type="ARBA" id="ARBA00012962"/>
    </source>
</evidence>
<dbReference type="RefSeq" id="WP_036831065.1">
    <property type="nucleotide sequence ID" value="NZ_AVPG01000001.1"/>
</dbReference>
<dbReference type="InterPro" id="IPR013708">
    <property type="entry name" value="Shikimate_DH-bd_N"/>
</dbReference>
<dbReference type="Gene3D" id="3.40.50.720">
    <property type="entry name" value="NAD(P)-binding Rossmann-like Domain"/>
    <property type="match status" value="1"/>
</dbReference>
<dbReference type="InterPro" id="IPR036291">
    <property type="entry name" value="NAD(P)-bd_dom_sf"/>
</dbReference>
<feature type="domain" description="Quinate/shikimate 5-dehydrogenase/glutamyl-tRNA reductase" evidence="9">
    <location>
        <begin position="118"/>
        <end position="220"/>
    </location>
</feature>
<feature type="binding site" evidence="8">
    <location>
        <position position="220"/>
    </location>
    <ligand>
        <name>NADP(+)</name>
        <dbReference type="ChEBI" id="CHEBI:58349"/>
    </ligand>
</feature>
<dbReference type="Pfam" id="PF08501">
    <property type="entry name" value="Shikimate_dh_N"/>
    <property type="match status" value="1"/>
</dbReference>
<feature type="binding site" evidence="8">
    <location>
        <begin position="128"/>
        <end position="132"/>
    </location>
    <ligand>
        <name>NADP(+)</name>
        <dbReference type="ChEBI" id="CHEBI:58349"/>
    </ligand>
</feature>
<dbReference type="HAMAP" id="MF_00222">
    <property type="entry name" value="Shikimate_DH_AroE"/>
    <property type="match status" value="1"/>
</dbReference>
<evidence type="ECO:0000256" key="4">
    <source>
        <dbReference type="ARBA" id="ARBA00022857"/>
    </source>
</evidence>
<protein>
    <recommendedName>
        <fullName evidence="2 8">Shikimate dehydrogenase (NADP(+))</fullName>
        <shortName evidence="8">SDH</shortName>
        <ecNumber evidence="2 8">1.1.1.25</ecNumber>
    </recommendedName>
</protein>
<dbReference type="SUPFAM" id="SSF53223">
    <property type="entry name" value="Aminoacid dehydrogenase-like, N-terminal domain"/>
    <property type="match status" value="1"/>
</dbReference>
<dbReference type="STRING" id="1385512.N784_01005"/>
<comment type="caution">
    <text evidence="12">The sequence shown here is derived from an EMBL/GenBank/DDBJ whole genome shotgun (WGS) entry which is preliminary data.</text>
</comment>
<evidence type="ECO:0000256" key="5">
    <source>
        <dbReference type="ARBA" id="ARBA00023002"/>
    </source>
</evidence>
<evidence type="ECO:0000259" key="11">
    <source>
        <dbReference type="Pfam" id="PF18317"/>
    </source>
</evidence>
<comment type="pathway">
    <text evidence="1 8">Metabolic intermediate biosynthesis; chorismate biosynthesis; chorismate from D-erythrose 4-phosphate and phosphoenolpyruvate: step 4/7.</text>
</comment>
<dbReference type="GO" id="GO:0008652">
    <property type="term" value="P:amino acid biosynthetic process"/>
    <property type="evidence" value="ECO:0007669"/>
    <property type="project" value="UniProtKB-KW"/>
</dbReference>
<comment type="caution">
    <text evidence="8">Lacks conserved residue(s) required for the propagation of feature annotation.</text>
</comment>
<dbReference type="GO" id="GO:0005829">
    <property type="term" value="C:cytosol"/>
    <property type="evidence" value="ECO:0007669"/>
    <property type="project" value="TreeGrafter"/>
</dbReference>
<dbReference type="InterPro" id="IPR022893">
    <property type="entry name" value="Shikimate_DH_fam"/>
</dbReference>
<dbReference type="Gene3D" id="3.40.50.10860">
    <property type="entry name" value="Leucine Dehydrogenase, chain A, domain 1"/>
    <property type="match status" value="1"/>
</dbReference>
<feature type="binding site" evidence="8">
    <location>
        <position position="87"/>
    </location>
    <ligand>
        <name>shikimate</name>
        <dbReference type="ChEBI" id="CHEBI:36208"/>
    </ligand>
</feature>
<evidence type="ECO:0000256" key="8">
    <source>
        <dbReference type="HAMAP-Rule" id="MF_00222"/>
    </source>
</evidence>
<feature type="binding site" evidence="8">
    <location>
        <position position="62"/>
    </location>
    <ligand>
        <name>shikimate</name>
        <dbReference type="ChEBI" id="CHEBI:36208"/>
    </ligand>
</feature>
<dbReference type="PANTHER" id="PTHR21089">
    <property type="entry name" value="SHIKIMATE DEHYDROGENASE"/>
    <property type="match status" value="1"/>
</dbReference>
<feature type="binding site" evidence="8">
    <location>
        <position position="243"/>
    </location>
    <ligand>
        <name>NADP(+)</name>
        <dbReference type="ChEBI" id="CHEBI:58349"/>
    </ligand>
</feature>
<organism evidence="12 13">
    <name type="scientific">Pontibacillus litoralis JSM 072002</name>
    <dbReference type="NCBI Taxonomy" id="1385512"/>
    <lineage>
        <taxon>Bacteria</taxon>
        <taxon>Bacillati</taxon>
        <taxon>Bacillota</taxon>
        <taxon>Bacilli</taxon>
        <taxon>Bacillales</taxon>
        <taxon>Bacillaceae</taxon>
        <taxon>Pontibacillus</taxon>
    </lineage>
</organism>
<evidence type="ECO:0000313" key="13">
    <source>
        <dbReference type="Proteomes" id="UP000030401"/>
    </source>
</evidence>
<keyword evidence="5 8" id="KW-0560">Oxidoreductase</keyword>
<dbReference type="EMBL" id="AVPG01000001">
    <property type="protein sequence ID" value="KGX88945.1"/>
    <property type="molecule type" value="Genomic_DNA"/>
</dbReference>
<dbReference type="Pfam" id="PF18317">
    <property type="entry name" value="SDH_C"/>
    <property type="match status" value="1"/>
</dbReference>
<accession>A0A0A5GCT7</accession>
<sequence length="282" mass="31350">MRYLFGLIGYPALHSQSPWIHHQFLKQQNKQGLYRVWETAPNELENTLNAMKTLQVDGFNVTVPYKEKMLEYVDRVDPYAAKVGAINTVLFQNGEWIGYNTDGKGFVRSLQESYPDVNLEGLKVLIVGAGGAARGIYTAFLEKGVQRVDIANRTTSRADSLLTINDYGISSTATSLQQAEEALSQYDVIVQTTSVGMSPKDAQQIMKLTNVKQGAIVADIVYKPLETSFLQDAKHCGGRPLHGDGMLVYQAALSYEIWTDTTIQADKVLQNFKQKQKGDSIC</sequence>
<keyword evidence="13" id="KW-1185">Reference proteome</keyword>
<comment type="similarity">
    <text evidence="8">Belongs to the shikimate dehydrogenase family.</text>
</comment>
<dbReference type="AlphaFoldDB" id="A0A0A5GCT7"/>
<keyword evidence="4 8" id="KW-0521">NADP</keyword>
<feature type="binding site" evidence="8">
    <location>
        <position position="222"/>
    </location>
    <ligand>
        <name>shikimate</name>
        <dbReference type="ChEBI" id="CHEBI:36208"/>
    </ligand>
</feature>
<dbReference type="GO" id="GO:0019632">
    <property type="term" value="P:shikimate metabolic process"/>
    <property type="evidence" value="ECO:0007669"/>
    <property type="project" value="InterPro"/>
</dbReference>
<reference evidence="12 13" key="1">
    <citation type="submission" date="2013-08" db="EMBL/GenBank/DDBJ databases">
        <authorList>
            <person name="Huang J."/>
            <person name="Wang G."/>
        </authorList>
    </citation>
    <scope>NUCLEOTIDE SEQUENCE [LARGE SCALE GENOMIC DNA]</scope>
    <source>
        <strain evidence="12 13">JSM 072002</strain>
    </source>
</reference>
<dbReference type="GO" id="GO:0009423">
    <property type="term" value="P:chorismate biosynthetic process"/>
    <property type="evidence" value="ECO:0007669"/>
    <property type="project" value="UniProtKB-UniRule"/>
</dbReference>
<keyword evidence="3 8" id="KW-0028">Amino-acid biosynthesis</keyword>
<comment type="catalytic activity">
    <reaction evidence="7 8">
        <text>shikimate + NADP(+) = 3-dehydroshikimate + NADPH + H(+)</text>
        <dbReference type="Rhea" id="RHEA:17737"/>
        <dbReference type="ChEBI" id="CHEBI:15378"/>
        <dbReference type="ChEBI" id="CHEBI:16630"/>
        <dbReference type="ChEBI" id="CHEBI:36208"/>
        <dbReference type="ChEBI" id="CHEBI:57783"/>
        <dbReference type="ChEBI" id="CHEBI:58349"/>
        <dbReference type="EC" id="1.1.1.25"/>
    </reaction>
</comment>
<dbReference type="InterPro" id="IPR006151">
    <property type="entry name" value="Shikm_DH/Glu-tRNA_Rdtase"/>
</dbReference>
<evidence type="ECO:0000259" key="9">
    <source>
        <dbReference type="Pfam" id="PF01488"/>
    </source>
</evidence>
<name>A0A0A5GCT7_9BACI</name>
<proteinExistence type="inferred from homology"/>
<dbReference type="InterPro" id="IPR011342">
    <property type="entry name" value="Shikimate_DH"/>
</dbReference>
<gene>
    <name evidence="8" type="primary">aroE</name>
    <name evidence="12" type="ORF">N784_01005</name>
</gene>
<dbReference type="EC" id="1.1.1.25" evidence="2 8"/>
<dbReference type="PANTHER" id="PTHR21089:SF1">
    <property type="entry name" value="BIFUNCTIONAL 3-DEHYDROQUINATE DEHYDRATASE_SHIKIMATE DEHYDROGENASE, CHLOROPLASTIC"/>
    <property type="match status" value="1"/>
</dbReference>
<dbReference type="GO" id="GO:0004764">
    <property type="term" value="F:shikimate 3-dehydrogenase (NADP+) activity"/>
    <property type="evidence" value="ECO:0007669"/>
    <property type="project" value="UniProtKB-UniRule"/>
</dbReference>
<dbReference type="Proteomes" id="UP000030401">
    <property type="component" value="Unassembled WGS sequence"/>
</dbReference>
<dbReference type="NCBIfam" id="TIGR00507">
    <property type="entry name" value="aroE"/>
    <property type="match status" value="1"/>
</dbReference>
<dbReference type="SUPFAM" id="SSF51735">
    <property type="entry name" value="NAD(P)-binding Rossmann-fold domains"/>
    <property type="match status" value="1"/>
</dbReference>
<dbReference type="Pfam" id="PF01488">
    <property type="entry name" value="Shikimate_DH"/>
    <property type="match status" value="1"/>
</dbReference>
<comment type="function">
    <text evidence="8">Involved in the biosynthesis of the chorismate, which leads to the biosynthesis of aromatic amino acids. Catalyzes the reversible NADPH linked reduction of 3-dehydroshikimate (DHSA) to yield shikimate (SA).</text>
</comment>
<dbReference type="GO" id="GO:0050661">
    <property type="term" value="F:NADP binding"/>
    <property type="evidence" value="ECO:0007669"/>
    <property type="project" value="InterPro"/>
</dbReference>
<feature type="binding site" evidence="8">
    <location>
        <position position="250"/>
    </location>
    <ligand>
        <name>shikimate</name>
        <dbReference type="ChEBI" id="CHEBI:36208"/>
    </ligand>
</feature>
<evidence type="ECO:0000259" key="10">
    <source>
        <dbReference type="Pfam" id="PF08501"/>
    </source>
</evidence>
<dbReference type="OrthoDB" id="9792692at2"/>
<feature type="binding site" evidence="8">
    <location>
        <position position="102"/>
    </location>
    <ligand>
        <name>shikimate</name>
        <dbReference type="ChEBI" id="CHEBI:36208"/>
    </ligand>
</feature>
<dbReference type="GO" id="GO:0009073">
    <property type="term" value="P:aromatic amino acid family biosynthetic process"/>
    <property type="evidence" value="ECO:0007669"/>
    <property type="project" value="UniProtKB-KW"/>
</dbReference>
<feature type="domain" description="SDH C-terminal" evidence="11">
    <location>
        <begin position="245"/>
        <end position="269"/>
    </location>
</feature>
<evidence type="ECO:0000313" key="12">
    <source>
        <dbReference type="EMBL" id="KGX88945.1"/>
    </source>
</evidence>
<evidence type="ECO:0000256" key="6">
    <source>
        <dbReference type="ARBA" id="ARBA00023141"/>
    </source>
</evidence>
<feature type="binding site" evidence="8">
    <location>
        <begin position="152"/>
        <end position="157"/>
    </location>
    <ligand>
        <name>NADP(+)</name>
        <dbReference type="ChEBI" id="CHEBI:58349"/>
    </ligand>
</feature>
<dbReference type="UniPathway" id="UPA00053">
    <property type="reaction ID" value="UER00087"/>
</dbReference>
<evidence type="ECO:0000256" key="7">
    <source>
        <dbReference type="ARBA" id="ARBA00049442"/>
    </source>
</evidence>
<feature type="binding site" evidence="8">
    <location>
        <begin position="15"/>
        <end position="17"/>
    </location>
    <ligand>
        <name>shikimate</name>
        <dbReference type="ChEBI" id="CHEBI:36208"/>
    </ligand>
</feature>
<dbReference type="eggNOG" id="COG0169">
    <property type="taxonomic scope" value="Bacteria"/>
</dbReference>
<dbReference type="InterPro" id="IPR041121">
    <property type="entry name" value="SDH_C"/>
</dbReference>
<dbReference type="CDD" id="cd01065">
    <property type="entry name" value="NAD_bind_Shikimate_DH"/>
    <property type="match status" value="1"/>
</dbReference>
<keyword evidence="6 8" id="KW-0057">Aromatic amino acid biosynthesis</keyword>
<dbReference type="InterPro" id="IPR046346">
    <property type="entry name" value="Aminoacid_DH-like_N_sf"/>
</dbReference>
<feature type="domain" description="Shikimate dehydrogenase substrate binding N-terminal" evidence="10">
    <location>
        <begin position="7"/>
        <end position="89"/>
    </location>
</feature>
<evidence type="ECO:0000256" key="3">
    <source>
        <dbReference type="ARBA" id="ARBA00022605"/>
    </source>
</evidence>
<evidence type="ECO:0000256" key="1">
    <source>
        <dbReference type="ARBA" id="ARBA00004871"/>
    </source>
</evidence>
<feature type="active site" description="Proton acceptor" evidence="8">
    <location>
        <position position="66"/>
    </location>
</feature>
<comment type="subunit">
    <text evidence="8">Homodimer.</text>
</comment>